<evidence type="ECO:0000313" key="8">
    <source>
        <dbReference type="Proteomes" id="UP000515811"/>
    </source>
</evidence>
<dbReference type="SMART" id="SM00382">
    <property type="entry name" value="AAA"/>
    <property type="match status" value="1"/>
</dbReference>
<dbReference type="SUPFAM" id="SSF46689">
    <property type="entry name" value="Homeodomain-like"/>
    <property type="match status" value="1"/>
</dbReference>
<dbReference type="PROSITE" id="PS50045">
    <property type="entry name" value="SIGMA54_INTERACT_4"/>
    <property type="match status" value="1"/>
</dbReference>
<sequence>MTAYGVKLTISATLHALIPLVADLAEELPERERLRRLLAALRTVLPADAAALLRLEDGEWLRPLAIDGLVPDALGRRFRIAEHPRLAQLMAAGQAMRFAPDSTLPDPYDGLVQAPQGALHVHDCMGCVLQVGGATWGLLTLDSLTQGRLSGPHALAVLQAFSNLAAATVTTAERVSGLARSAARADGGGSAAREAESAPRSMVGQSPVMQKLKADIALVAQSDLTVLITGDTGVGKELVAQAVHARSARAGRPLVSLNCAALPDNLVESELFGHVRGAFTGALSERRGKFEQAHLGTLFLDEVGELSLAVQAKLLRVLQSGELQRLGSDRGHHVDVRVIAATNRDLVAEVEAGRMRADFYHRLSVYPLHVPALRERDSDVLQIAGFFLEENRSRLALGGLRLDADAQAALLQHAWPGNVRELEHRISRAVLKALSRAPAGAARSGVSPHRPRMLTLRVQDLWDDEQPGAAAISGAQAAIQSDVPGRVPASPMAVDVPALGLRAAVEQYERQLIEQSLARNGASWAASARELQLDRANLQRLARRLGVQAPRKP</sequence>
<protein>
    <submittedName>
        <fullName evidence="7">Nitric oxide reductase transcriptional regulator NorR</fullName>
    </submittedName>
</protein>
<dbReference type="InterPro" id="IPR058031">
    <property type="entry name" value="AAA_lid_NorR"/>
</dbReference>
<dbReference type="GO" id="GO:0006355">
    <property type="term" value="P:regulation of DNA-templated transcription"/>
    <property type="evidence" value="ECO:0007669"/>
    <property type="project" value="InterPro"/>
</dbReference>
<dbReference type="Gene3D" id="3.40.50.300">
    <property type="entry name" value="P-loop containing nucleotide triphosphate hydrolases"/>
    <property type="match status" value="1"/>
</dbReference>
<keyword evidence="3" id="KW-0805">Transcription regulation</keyword>
<dbReference type="KEGG" id="drg:H9K76_00940"/>
<dbReference type="InterPro" id="IPR002078">
    <property type="entry name" value="Sigma_54_int"/>
</dbReference>
<keyword evidence="5" id="KW-0804">Transcription</keyword>
<keyword evidence="2" id="KW-0067">ATP-binding</keyword>
<dbReference type="PANTHER" id="PTHR32071:SF35">
    <property type="entry name" value="ANAEROBIC NITRIC OXIDE REDUCTASE TRANSCRIPTION REGULATOR NORR"/>
    <property type="match status" value="1"/>
</dbReference>
<evidence type="ECO:0000256" key="4">
    <source>
        <dbReference type="ARBA" id="ARBA00023125"/>
    </source>
</evidence>
<dbReference type="Pfam" id="PF01590">
    <property type="entry name" value="GAF"/>
    <property type="match status" value="1"/>
</dbReference>
<dbReference type="InterPro" id="IPR025662">
    <property type="entry name" value="Sigma_54_int_dom_ATP-bd_1"/>
</dbReference>
<dbReference type="InterPro" id="IPR003018">
    <property type="entry name" value="GAF"/>
</dbReference>
<dbReference type="Proteomes" id="UP000515811">
    <property type="component" value="Chromosome"/>
</dbReference>
<keyword evidence="8" id="KW-1185">Reference proteome</keyword>
<dbReference type="FunFam" id="3.40.50.300:FF:000006">
    <property type="entry name" value="DNA-binding transcriptional regulator NtrC"/>
    <property type="match status" value="1"/>
</dbReference>
<dbReference type="GO" id="GO:0005524">
    <property type="term" value="F:ATP binding"/>
    <property type="evidence" value="ECO:0007669"/>
    <property type="project" value="UniProtKB-KW"/>
</dbReference>
<dbReference type="EMBL" id="CP060714">
    <property type="protein sequence ID" value="QNN57503.1"/>
    <property type="molecule type" value="Genomic_DNA"/>
</dbReference>
<dbReference type="Gene3D" id="3.30.450.40">
    <property type="match status" value="1"/>
</dbReference>
<keyword evidence="1" id="KW-0547">Nucleotide-binding</keyword>
<dbReference type="CDD" id="cd00009">
    <property type="entry name" value="AAA"/>
    <property type="match status" value="1"/>
</dbReference>
<gene>
    <name evidence="7" type="primary">norR</name>
    <name evidence="7" type="ORF">H9K76_00940</name>
</gene>
<dbReference type="InterPro" id="IPR029016">
    <property type="entry name" value="GAF-like_dom_sf"/>
</dbReference>
<dbReference type="InterPro" id="IPR009057">
    <property type="entry name" value="Homeodomain-like_sf"/>
</dbReference>
<feature type="domain" description="Sigma-54 factor interaction" evidence="6">
    <location>
        <begin position="202"/>
        <end position="431"/>
    </location>
</feature>
<dbReference type="InterPro" id="IPR003593">
    <property type="entry name" value="AAA+_ATPase"/>
</dbReference>
<dbReference type="SMART" id="SM00065">
    <property type="entry name" value="GAF"/>
    <property type="match status" value="1"/>
</dbReference>
<reference evidence="7 8" key="1">
    <citation type="submission" date="2020-08" db="EMBL/GenBank/DDBJ databases">
        <title>Genome sequence of Diaphorobacter ruginosibacter DSM 27467T.</title>
        <authorList>
            <person name="Hyun D.-W."/>
            <person name="Bae J.-W."/>
        </authorList>
    </citation>
    <scope>NUCLEOTIDE SEQUENCE [LARGE SCALE GENOMIC DNA]</scope>
    <source>
        <strain evidence="7 8">DSM 27467</strain>
    </source>
</reference>
<dbReference type="PROSITE" id="PS00675">
    <property type="entry name" value="SIGMA54_INTERACT_1"/>
    <property type="match status" value="1"/>
</dbReference>
<evidence type="ECO:0000256" key="2">
    <source>
        <dbReference type="ARBA" id="ARBA00022840"/>
    </source>
</evidence>
<dbReference type="SUPFAM" id="SSF55781">
    <property type="entry name" value="GAF domain-like"/>
    <property type="match status" value="1"/>
</dbReference>
<dbReference type="InterPro" id="IPR025944">
    <property type="entry name" value="Sigma_54_int_dom_CS"/>
</dbReference>
<dbReference type="GO" id="GO:0003677">
    <property type="term" value="F:DNA binding"/>
    <property type="evidence" value="ECO:0007669"/>
    <property type="project" value="UniProtKB-KW"/>
</dbReference>
<name>A0A7G9RPH8_9BURK</name>
<evidence type="ECO:0000256" key="3">
    <source>
        <dbReference type="ARBA" id="ARBA00023015"/>
    </source>
</evidence>
<accession>A0A7G9RPH8</accession>
<evidence type="ECO:0000259" key="6">
    <source>
        <dbReference type="PROSITE" id="PS50045"/>
    </source>
</evidence>
<evidence type="ECO:0000313" key="7">
    <source>
        <dbReference type="EMBL" id="QNN57503.1"/>
    </source>
</evidence>
<evidence type="ECO:0000256" key="5">
    <source>
        <dbReference type="ARBA" id="ARBA00023163"/>
    </source>
</evidence>
<dbReference type="PANTHER" id="PTHR32071">
    <property type="entry name" value="TRANSCRIPTIONAL REGULATORY PROTEIN"/>
    <property type="match status" value="1"/>
</dbReference>
<keyword evidence="4" id="KW-0238">DNA-binding</keyword>
<dbReference type="AlphaFoldDB" id="A0A7G9RPH8"/>
<evidence type="ECO:0000256" key="1">
    <source>
        <dbReference type="ARBA" id="ARBA00022741"/>
    </source>
</evidence>
<dbReference type="Pfam" id="PF00158">
    <property type="entry name" value="Sigma54_activat"/>
    <property type="match status" value="1"/>
</dbReference>
<dbReference type="NCBIfam" id="NF003451">
    <property type="entry name" value="PRK05022.1"/>
    <property type="match status" value="1"/>
</dbReference>
<dbReference type="Gene3D" id="1.10.8.60">
    <property type="match status" value="1"/>
</dbReference>
<dbReference type="InterPro" id="IPR027417">
    <property type="entry name" value="P-loop_NTPase"/>
</dbReference>
<dbReference type="PROSITE" id="PS00688">
    <property type="entry name" value="SIGMA54_INTERACT_3"/>
    <property type="match status" value="1"/>
</dbReference>
<dbReference type="Pfam" id="PF25601">
    <property type="entry name" value="AAA_lid_14"/>
    <property type="match status" value="1"/>
</dbReference>
<dbReference type="Gene3D" id="1.10.10.60">
    <property type="entry name" value="Homeodomain-like"/>
    <property type="match status" value="1"/>
</dbReference>
<proteinExistence type="predicted"/>
<dbReference type="SUPFAM" id="SSF52540">
    <property type="entry name" value="P-loop containing nucleoside triphosphate hydrolases"/>
    <property type="match status" value="1"/>
</dbReference>
<organism evidence="7 8">
    <name type="scientific">Diaphorobacter ruginosibacter</name>
    <dbReference type="NCBI Taxonomy" id="1715720"/>
    <lineage>
        <taxon>Bacteria</taxon>
        <taxon>Pseudomonadati</taxon>
        <taxon>Pseudomonadota</taxon>
        <taxon>Betaproteobacteria</taxon>
        <taxon>Burkholderiales</taxon>
        <taxon>Comamonadaceae</taxon>
        <taxon>Diaphorobacter</taxon>
    </lineage>
</organism>